<dbReference type="SUPFAM" id="SSF48726">
    <property type="entry name" value="Immunoglobulin"/>
    <property type="match status" value="1"/>
</dbReference>
<dbReference type="InterPro" id="IPR036179">
    <property type="entry name" value="Ig-like_dom_sf"/>
</dbReference>
<gene>
    <name evidence="3" type="ORF">ACJMK2_027381</name>
</gene>
<dbReference type="AlphaFoldDB" id="A0ABD3XMF0"/>
<name>A0ABD3XMF0_SINWO</name>
<proteinExistence type="predicted"/>
<evidence type="ECO:0000313" key="4">
    <source>
        <dbReference type="Proteomes" id="UP001634394"/>
    </source>
</evidence>
<feature type="domain" description="CD80-like immunoglobulin C2-set" evidence="2">
    <location>
        <begin position="103"/>
        <end position="167"/>
    </location>
</feature>
<accession>A0ABD3XMF0</accession>
<organism evidence="3 4">
    <name type="scientific">Sinanodonta woodiana</name>
    <name type="common">Chinese pond mussel</name>
    <name type="synonym">Anodonta woodiana</name>
    <dbReference type="NCBI Taxonomy" id="1069815"/>
    <lineage>
        <taxon>Eukaryota</taxon>
        <taxon>Metazoa</taxon>
        <taxon>Spiralia</taxon>
        <taxon>Lophotrochozoa</taxon>
        <taxon>Mollusca</taxon>
        <taxon>Bivalvia</taxon>
        <taxon>Autobranchia</taxon>
        <taxon>Heteroconchia</taxon>
        <taxon>Palaeoheterodonta</taxon>
        <taxon>Unionida</taxon>
        <taxon>Unionoidea</taxon>
        <taxon>Unionidae</taxon>
        <taxon>Unioninae</taxon>
        <taxon>Sinanodonta</taxon>
    </lineage>
</organism>
<reference evidence="3 4" key="1">
    <citation type="submission" date="2024-11" db="EMBL/GenBank/DDBJ databases">
        <title>Chromosome-level genome assembly of the freshwater bivalve Anodonta woodiana.</title>
        <authorList>
            <person name="Chen X."/>
        </authorList>
    </citation>
    <scope>NUCLEOTIDE SEQUENCE [LARGE SCALE GENOMIC DNA]</scope>
    <source>
        <strain evidence="3">MN2024</strain>
        <tissue evidence="3">Gills</tissue>
    </source>
</reference>
<comment type="caution">
    <text evidence="3">The sequence shown here is derived from an EMBL/GenBank/DDBJ whole genome shotgun (WGS) entry which is preliminary data.</text>
</comment>
<keyword evidence="1" id="KW-1015">Disulfide bond</keyword>
<dbReference type="Gene3D" id="2.60.40.10">
    <property type="entry name" value="Immunoglobulins"/>
    <property type="match status" value="1"/>
</dbReference>
<sequence length="192" mass="21541">MFQFQRNGQATPFIVFPTYTNTSTSQCPLQEDIYISTLHLPRGANFSGNIPLTTQFHCGITHQLLGEKKAYSNVSNNVTFAVHVSKVHLLDSESGRKEWYEGFSQTLECITSPARPVPSIQWFPRTSSITNANITEINKTYDNGLHVIESKITIIPKRDLINTIFCSGNIDGQQAVHSTIVRIDVLCKLLQK</sequence>
<dbReference type="EMBL" id="JBJQND010000002">
    <property type="protein sequence ID" value="KAL3887439.1"/>
    <property type="molecule type" value="Genomic_DNA"/>
</dbReference>
<dbReference type="InterPro" id="IPR013783">
    <property type="entry name" value="Ig-like_fold"/>
</dbReference>
<dbReference type="InterPro" id="IPR013162">
    <property type="entry name" value="CD80_C2-set"/>
</dbReference>
<dbReference type="Pfam" id="PF08205">
    <property type="entry name" value="C2-set_2"/>
    <property type="match status" value="1"/>
</dbReference>
<protein>
    <recommendedName>
        <fullName evidence="2">CD80-like immunoglobulin C2-set domain-containing protein</fullName>
    </recommendedName>
</protein>
<dbReference type="Proteomes" id="UP001634394">
    <property type="component" value="Unassembled WGS sequence"/>
</dbReference>
<evidence type="ECO:0000256" key="1">
    <source>
        <dbReference type="ARBA" id="ARBA00023157"/>
    </source>
</evidence>
<evidence type="ECO:0000259" key="2">
    <source>
        <dbReference type="Pfam" id="PF08205"/>
    </source>
</evidence>
<keyword evidence="4" id="KW-1185">Reference proteome</keyword>
<evidence type="ECO:0000313" key="3">
    <source>
        <dbReference type="EMBL" id="KAL3887439.1"/>
    </source>
</evidence>